<dbReference type="Proteomes" id="UP001497525">
    <property type="component" value="Unassembled WGS sequence"/>
</dbReference>
<dbReference type="EMBL" id="CAXLJL010000301">
    <property type="protein sequence ID" value="CAL5136319.1"/>
    <property type="molecule type" value="Genomic_DNA"/>
</dbReference>
<comment type="caution">
    <text evidence="2">The sequence shown here is derived from an EMBL/GenBank/DDBJ whole genome shotgun (WGS) entry which is preliminary data.</text>
</comment>
<name>A0AAV2TJH7_CALDB</name>
<proteinExistence type="predicted"/>
<accession>A0AAV2TJH7</accession>
<sequence length="150" mass="16972">MDLKEKTLKNEKSDSDEPDKLRSQFTPLSKEHSGASRSDEARTPKNELLVARPSTDKNVSSGTETSESEADTDAPDRFESAIGVTTVLDLLEDMSYQKKLSNIQAAHLKSKYLKLCSLLSRRRRRCVVRFNNRLMSCGLRVQDTLERHVS</sequence>
<evidence type="ECO:0000313" key="3">
    <source>
        <dbReference type="Proteomes" id="UP001497525"/>
    </source>
</evidence>
<feature type="region of interest" description="Disordered" evidence="1">
    <location>
        <begin position="1"/>
        <end position="78"/>
    </location>
</feature>
<evidence type="ECO:0000313" key="2">
    <source>
        <dbReference type="EMBL" id="CAL5136319.1"/>
    </source>
</evidence>
<gene>
    <name evidence="2" type="ORF">CDAUBV1_LOCUS10381</name>
</gene>
<protein>
    <submittedName>
        <fullName evidence="2">Uncharacterized protein</fullName>
    </submittedName>
</protein>
<feature type="compositionally biased region" description="Basic and acidic residues" evidence="1">
    <location>
        <begin position="29"/>
        <end position="45"/>
    </location>
</feature>
<dbReference type="AlphaFoldDB" id="A0AAV2TJH7"/>
<organism evidence="2 3">
    <name type="scientific">Calicophoron daubneyi</name>
    <name type="common">Rumen fluke</name>
    <name type="synonym">Paramphistomum daubneyi</name>
    <dbReference type="NCBI Taxonomy" id="300641"/>
    <lineage>
        <taxon>Eukaryota</taxon>
        <taxon>Metazoa</taxon>
        <taxon>Spiralia</taxon>
        <taxon>Lophotrochozoa</taxon>
        <taxon>Platyhelminthes</taxon>
        <taxon>Trematoda</taxon>
        <taxon>Digenea</taxon>
        <taxon>Plagiorchiida</taxon>
        <taxon>Pronocephalata</taxon>
        <taxon>Paramphistomoidea</taxon>
        <taxon>Paramphistomidae</taxon>
        <taxon>Calicophoron</taxon>
    </lineage>
</organism>
<evidence type="ECO:0000256" key="1">
    <source>
        <dbReference type="SAM" id="MobiDB-lite"/>
    </source>
</evidence>
<reference evidence="2" key="1">
    <citation type="submission" date="2024-06" db="EMBL/GenBank/DDBJ databases">
        <authorList>
            <person name="Liu X."/>
            <person name="Lenzi L."/>
            <person name="Haldenby T S."/>
            <person name="Uol C."/>
        </authorList>
    </citation>
    <scope>NUCLEOTIDE SEQUENCE</scope>
</reference>
<feature type="compositionally biased region" description="Basic and acidic residues" evidence="1">
    <location>
        <begin position="1"/>
        <end position="22"/>
    </location>
</feature>
<feature type="compositionally biased region" description="Polar residues" evidence="1">
    <location>
        <begin position="56"/>
        <end position="65"/>
    </location>
</feature>